<feature type="region of interest" description="Disordered" evidence="1">
    <location>
        <begin position="1"/>
        <end position="23"/>
    </location>
</feature>
<dbReference type="Proteomes" id="UP001056336">
    <property type="component" value="Chromosome"/>
</dbReference>
<evidence type="ECO:0000313" key="3">
    <source>
        <dbReference type="EMBL" id="UQX89715.1"/>
    </source>
</evidence>
<evidence type="ECO:0000313" key="4">
    <source>
        <dbReference type="Proteomes" id="UP001056336"/>
    </source>
</evidence>
<dbReference type="SUPFAM" id="SSF53474">
    <property type="entry name" value="alpha/beta-Hydrolases"/>
    <property type="match status" value="1"/>
</dbReference>
<dbReference type="InterPro" id="IPR029058">
    <property type="entry name" value="AB_hydrolase_fold"/>
</dbReference>
<dbReference type="PRINTS" id="PR00412">
    <property type="entry name" value="EPOXHYDRLASE"/>
</dbReference>
<dbReference type="InterPro" id="IPR000073">
    <property type="entry name" value="AB_hydrolase_1"/>
</dbReference>
<dbReference type="InterPro" id="IPR000639">
    <property type="entry name" value="Epox_hydrolase-like"/>
</dbReference>
<dbReference type="PANTHER" id="PTHR43798:SF5">
    <property type="entry name" value="MONOACYLGLYCEROL LIPASE ABHD6"/>
    <property type="match status" value="1"/>
</dbReference>
<reference evidence="3" key="2">
    <citation type="submission" date="2022-05" db="EMBL/GenBank/DDBJ databases">
        <authorList>
            <person name="Kim J.-S."/>
            <person name="Lee K."/>
            <person name="Suh M."/>
            <person name="Eom M."/>
            <person name="Kim J.-S."/>
            <person name="Kim D.-S."/>
            <person name="Ko S.-H."/>
            <person name="Shin Y."/>
            <person name="Lee J.-S."/>
        </authorList>
    </citation>
    <scope>NUCLEOTIDE SEQUENCE</scope>
    <source>
        <strain evidence="3">N237</strain>
    </source>
</reference>
<organism evidence="3 4">
    <name type="scientific">Jatrophihabitans telluris</name>
    <dbReference type="NCBI Taxonomy" id="2038343"/>
    <lineage>
        <taxon>Bacteria</taxon>
        <taxon>Bacillati</taxon>
        <taxon>Actinomycetota</taxon>
        <taxon>Actinomycetes</taxon>
        <taxon>Jatrophihabitantales</taxon>
        <taxon>Jatrophihabitantaceae</taxon>
        <taxon>Jatrophihabitans</taxon>
    </lineage>
</organism>
<proteinExistence type="predicted"/>
<dbReference type="Pfam" id="PF12697">
    <property type="entry name" value="Abhydrolase_6"/>
    <property type="match status" value="1"/>
</dbReference>
<reference evidence="3" key="1">
    <citation type="journal article" date="2018" name="Int. J. Syst. Evol. Microbiol.">
        <title>Jatrophihabitans telluris sp. nov., isolated from sediment soil of lava forest wetlands and the emended description of the genus Jatrophihabitans.</title>
        <authorList>
            <person name="Lee K.C."/>
            <person name="Suh M.K."/>
            <person name="Eom M.K."/>
            <person name="Kim K.K."/>
            <person name="Kim J.S."/>
            <person name="Kim D.S."/>
            <person name="Ko S.H."/>
            <person name="Shin Y.K."/>
            <person name="Lee J.S."/>
        </authorList>
    </citation>
    <scope>NUCLEOTIDE SEQUENCE</scope>
    <source>
        <strain evidence="3">N237</strain>
    </source>
</reference>
<keyword evidence="3" id="KW-0378">Hydrolase</keyword>
<sequence>MSPTAMRIARSRRPVRSPRPAELAGAQEFPLTRVDSDIPPWPGDYETIAGTDVFIRKTPSTAARPEPALYVHGLGGASTNFTDLADLLSPYFDGHALDLPGFGRSGAPASDRYTIQAHTDVVIEYLRRTDRGPVHLVGNSMGGAIAIRLAATRPDLVRTLTLISPAVPDLRPRQGGDLLLPMLMMPGIGVRALRKLDQGSPKRRAMATITLCFAHPELVPQNRIAEAAEDVLLRRDQSWAHDAMLSSLRGIARMYLTHGRNSAWRLMSRIEAPTVVVWGQQDKLVHVSNAPKVATAIADATLLVLPEIGHVAQLEDPAVTARAILALTVRGSALTHGRGNERQNSSGVGA</sequence>
<keyword evidence="4" id="KW-1185">Reference proteome</keyword>
<dbReference type="Gene3D" id="3.40.50.1820">
    <property type="entry name" value="alpha/beta hydrolase"/>
    <property type="match status" value="1"/>
</dbReference>
<evidence type="ECO:0000256" key="1">
    <source>
        <dbReference type="SAM" id="MobiDB-lite"/>
    </source>
</evidence>
<evidence type="ECO:0000259" key="2">
    <source>
        <dbReference type="Pfam" id="PF12697"/>
    </source>
</evidence>
<dbReference type="GO" id="GO:0016787">
    <property type="term" value="F:hydrolase activity"/>
    <property type="evidence" value="ECO:0007669"/>
    <property type="project" value="UniProtKB-KW"/>
</dbReference>
<dbReference type="PRINTS" id="PR00111">
    <property type="entry name" value="ABHYDROLASE"/>
</dbReference>
<feature type="domain" description="AB hydrolase-1" evidence="2">
    <location>
        <begin position="69"/>
        <end position="323"/>
    </location>
</feature>
<dbReference type="InterPro" id="IPR050266">
    <property type="entry name" value="AB_hydrolase_sf"/>
</dbReference>
<gene>
    <name evidence="3" type="ORF">M6D93_06855</name>
</gene>
<dbReference type="EMBL" id="CP097332">
    <property type="protein sequence ID" value="UQX89715.1"/>
    <property type="molecule type" value="Genomic_DNA"/>
</dbReference>
<protein>
    <submittedName>
        <fullName evidence="3">Alpha/beta hydrolase</fullName>
    </submittedName>
</protein>
<accession>A0ABY4R3P3</accession>
<name>A0ABY4R3P3_9ACTN</name>
<dbReference type="RefSeq" id="WP_249773611.1">
    <property type="nucleotide sequence ID" value="NZ_CP097332.1"/>
</dbReference>
<dbReference type="PANTHER" id="PTHR43798">
    <property type="entry name" value="MONOACYLGLYCEROL LIPASE"/>
    <property type="match status" value="1"/>
</dbReference>